<keyword evidence="3" id="KW-0808">Transferase</keyword>
<dbReference type="PANTHER" id="PTHR45947">
    <property type="entry name" value="SULFOQUINOVOSYL TRANSFERASE SQD2"/>
    <property type="match status" value="1"/>
</dbReference>
<dbReference type="SUPFAM" id="SSF53756">
    <property type="entry name" value="UDP-Glycosyltransferase/glycogen phosphorylase"/>
    <property type="match status" value="1"/>
</dbReference>
<evidence type="ECO:0000259" key="1">
    <source>
        <dbReference type="Pfam" id="PF00534"/>
    </source>
</evidence>
<dbReference type="GO" id="GO:0016758">
    <property type="term" value="F:hexosyltransferase activity"/>
    <property type="evidence" value="ECO:0007669"/>
    <property type="project" value="TreeGrafter"/>
</dbReference>
<dbReference type="CDD" id="cd03801">
    <property type="entry name" value="GT4_PimA-like"/>
    <property type="match status" value="1"/>
</dbReference>
<comment type="caution">
    <text evidence="3">The sequence shown here is derived from an EMBL/GenBank/DDBJ whole genome shotgun (WGS) entry which is preliminary data.</text>
</comment>
<protein>
    <submittedName>
        <fullName evidence="3">Glycosyl transferase</fullName>
    </submittedName>
</protein>
<dbReference type="Gene3D" id="3.40.50.2000">
    <property type="entry name" value="Glycogen Phosphorylase B"/>
    <property type="match status" value="2"/>
</dbReference>
<gene>
    <name evidence="3" type="ORF">CN689_26435</name>
</gene>
<dbReference type="AlphaFoldDB" id="A0AAX0RVD3"/>
<proteinExistence type="predicted"/>
<name>A0AAX0RVD3_9BACI</name>
<evidence type="ECO:0000313" key="3">
    <source>
        <dbReference type="EMBL" id="PEJ25050.1"/>
    </source>
</evidence>
<organism evidence="3 4">
    <name type="scientific">Peribacillus butanolivorans</name>
    <dbReference type="NCBI Taxonomy" id="421767"/>
    <lineage>
        <taxon>Bacteria</taxon>
        <taxon>Bacillati</taxon>
        <taxon>Bacillota</taxon>
        <taxon>Bacilli</taxon>
        <taxon>Bacillales</taxon>
        <taxon>Bacillaceae</taxon>
        <taxon>Peribacillus</taxon>
    </lineage>
</organism>
<dbReference type="InterPro" id="IPR050194">
    <property type="entry name" value="Glycosyltransferase_grp1"/>
</dbReference>
<dbReference type="InterPro" id="IPR028098">
    <property type="entry name" value="Glyco_trans_4-like_N"/>
</dbReference>
<dbReference type="Pfam" id="PF00534">
    <property type="entry name" value="Glycos_transf_1"/>
    <property type="match status" value="1"/>
</dbReference>
<evidence type="ECO:0000259" key="2">
    <source>
        <dbReference type="Pfam" id="PF13439"/>
    </source>
</evidence>
<dbReference type="Pfam" id="PF13439">
    <property type="entry name" value="Glyco_transf_4"/>
    <property type="match status" value="1"/>
</dbReference>
<sequence>MKVAMISWEYPPQFSGGLGIHCQAIVRELTSIGVSIDFYLPAFKKLEFDTPEGMVIHHVQMNNPFSDNSYLGTAIWESVMDFRNRLDEVFQPEGIDIIHAHDWMGVCAATGIAQKYKIPLIWTVHSTEYDRAAGNSLNPAIFTIEQEAFLTVNHTISVSQRTKQILIDRYRADPDKITEIYNGIDVSPFEQMVNRDYQKTEGHILFLGRLTGQKAPDDFLQAASFVLAERYDVRFIIAGDGDLLNKLRLKARRLKIADRVEFTGSVFGEKLQECYRNAILFVLPARSEPFGITVLEAMAAGIPTIISSSTGVGEIVKNVHIIEPNQPKELAKAIIHLLDNPELRQTLGQKGAQEVRKWSWNHAAKKTRQLYLKLLNTT</sequence>
<dbReference type="InterPro" id="IPR001296">
    <property type="entry name" value="Glyco_trans_1"/>
</dbReference>
<feature type="domain" description="Glycosyl transferase family 1" evidence="1">
    <location>
        <begin position="199"/>
        <end position="353"/>
    </location>
</feature>
<dbReference type="EMBL" id="NUEQ01000118">
    <property type="protein sequence ID" value="PEJ25050.1"/>
    <property type="molecule type" value="Genomic_DNA"/>
</dbReference>
<evidence type="ECO:0000313" key="4">
    <source>
        <dbReference type="Proteomes" id="UP000220106"/>
    </source>
</evidence>
<reference evidence="3 4" key="1">
    <citation type="submission" date="2017-09" db="EMBL/GenBank/DDBJ databases">
        <title>Large-scale bioinformatics analysis of Bacillus genomes uncovers conserved roles of natural products in bacterial physiology.</title>
        <authorList>
            <consortium name="Agbiome Team Llc"/>
            <person name="Bleich R.M."/>
            <person name="Kirk G.J."/>
            <person name="Santa Maria K.C."/>
            <person name="Allen S.E."/>
            <person name="Farag S."/>
            <person name="Shank E.A."/>
            <person name="Bowers A."/>
        </authorList>
    </citation>
    <scope>NUCLEOTIDE SEQUENCE [LARGE SCALE GENOMIC DNA]</scope>
    <source>
        <strain evidence="3 4">AFS003229</strain>
    </source>
</reference>
<dbReference type="PANTHER" id="PTHR45947:SF3">
    <property type="entry name" value="SULFOQUINOVOSYL TRANSFERASE SQD2"/>
    <property type="match status" value="1"/>
</dbReference>
<feature type="domain" description="Glycosyltransferase subfamily 4-like N-terminal" evidence="2">
    <location>
        <begin position="16"/>
        <end position="187"/>
    </location>
</feature>
<dbReference type="RefSeq" id="WP_098177999.1">
    <property type="nucleotide sequence ID" value="NZ_NUEQ01000118.1"/>
</dbReference>
<dbReference type="Proteomes" id="UP000220106">
    <property type="component" value="Unassembled WGS sequence"/>
</dbReference>
<accession>A0AAX0RVD3</accession>